<proteinExistence type="predicted"/>
<dbReference type="RefSeq" id="WP_130962471.1">
    <property type="nucleotide sequence ID" value="NZ_SIRT01000001.1"/>
</dbReference>
<dbReference type="InterPro" id="IPR025737">
    <property type="entry name" value="FApF"/>
</dbReference>
<dbReference type="Proteomes" id="UP000291142">
    <property type="component" value="Unassembled WGS sequence"/>
</dbReference>
<evidence type="ECO:0000313" key="4">
    <source>
        <dbReference type="Proteomes" id="UP000291142"/>
    </source>
</evidence>
<dbReference type="AlphaFoldDB" id="A0A4Q9FGB3"/>
<keyword evidence="2" id="KW-0732">Signal</keyword>
<feature type="signal peptide" evidence="2">
    <location>
        <begin position="1"/>
        <end position="21"/>
    </location>
</feature>
<feature type="compositionally biased region" description="Basic residues" evidence="1">
    <location>
        <begin position="306"/>
        <end position="320"/>
    </location>
</feature>
<dbReference type="EMBL" id="SIRT01000001">
    <property type="protein sequence ID" value="TBN06483.1"/>
    <property type="molecule type" value="Genomic_DNA"/>
</dbReference>
<evidence type="ECO:0000256" key="2">
    <source>
        <dbReference type="SAM" id="SignalP"/>
    </source>
</evidence>
<dbReference type="Pfam" id="PF13557">
    <property type="entry name" value="Phenol_MetA_deg"/>
    <property type="match status" value="1"/>
</dbReference>
<organism evidence="3 4">
    <name type="scientific">Hyunsoonleella flava</name>
    <dbReference type="NCBI Taxonomy" id="2527939"/>
    <lineage>
        <taxon>Bacteria</taxon>
        <taxon>Pseudomonadati</taxon>
        <taxon>Bacteroidota</taxon>
        <taxon>Flavobacteriia</taxon>
        <taxon>Flavobacteriales</taxon>
        <taxon>Flavobacteriaceae</taxon>
    </lineage>
</organism>
<accession>A0A4Q9FGB3</accession>
<sequence length="342" mass="39318">MKIFKHLLIASVLIGSNCLFAQYTEVINSNRPGMSRSAFSVGTNVLQFEVGPLYIKEERTPLPRYEISGFGVDFSARYGLLFEQLEINIEGNYQNDTRTNISTFTTKDPRSNFRYLTLGAKYLIFDPYKNTESEKPNLYSWKANHSFRWKSLIPAVAVYVGANYDTENNPYTAPGIEGFSPKVMIATQNNFNGGWVFVMNLIKDRIGTNQSDFSYILTLTHSFSPQWVVFGETQGIKSDFYADNLLRFGGAYLWDKNFQLDTAVTFNTKDTPSVLNLTLGASYRFDFHKDKEIDNGNSAEDELERKNRRGKKKRKKKKSKKDIATDENKVKKRKRKDEDFDK</sequence>
<feature type="region of interest" description="Disordered" evidence="1">
    <location>
        <begin position="294"/>
        <end position="342"/>
    </location>
</feature>
<protein>
    <submittedName>
        <fullName evidence="3">Transporter</fullName>
    </submittedName>
</protein>
<evidence type="ECO:0000313" key="3">
    <source>
        <dbReference type="EMBL" id="TBN06483.1"/>
    </source>
</evidence>
<dbReference type="OrthoDB" id="1421312at2"/>
<name>A0A4Q9FGB3_9FLAO</name>
<gene>
    <name evidence="3" type="ORF">EYD45_00960</name>
</gene>
<reference evidence="3 4" key="1">
    <citation type="submission" date="2019-02" db="EMBL/GenBank/DDBJ databases">
        <title>Hyunsoonleella sp., isolated from marine sediment.</title>
        <authorList>
            <person name="Liu B.-T."/>
        </authorList>
    </citation>
    <scope>NUCLEOTIDE SEQUENCE [LARGE SCALE GENOMIC DNA]</scope>
    <source>
        <strain evidence="3 4">T58</strain>
    </source>
</reference>
<comment type="caution">
    <text evidence="3">The sequence shown here is derived from an EMBL/GenBank/DDBJ whole genome shotgun (WGS) entry which is preliminary data.</text>
</comment>
<evidence type="ECO:0000256" key="1">
    <source>
        <dbReference type="SAM" id="MobiDB-lite"/>
    </source>
</evidence>
<keyword evidence="4" id="KW-1185">Reference proteome</keyword>
<feature type="chain" id="PRO_5020224765" evidence="2">
    <location>
        <begin position="22"/>
        <end position="342"/>
    </location>
</feature>